<dbReference type="PANTHER" id="PTHR11647">
    <property type="entry name" value="HYDRANTOINASE/DIHYDROPYRIMIDINASE FAMILY MEMBER"/>
    <property type="match status" value="1"/>
</dbReference>
<dbReference type="InterPro" id="IPR011059">
    <property type="entry name" value="Metal-dep_hydrolase_composite"/>
</dbReference>
<proteinExistence type="predicted"/>
<dbReference type="SUPFAM" id="SSF51338">
    <property type="entry name" value="Composite domain of metallo-dependent hydrolases"/>
    <property type="match status" value="1"/>
</dbReference>
<dbReference type="Gene3D" id="3.20.20.140">
    <property type="entry name" value="Metal-dependent hydrolases"/>
    <property type="match status" value="1"/>
</dbReference>
<evidence type="ECO:0000259" key="3">
    <source>
        <dbReference type="Pfam" id="PF01979"/>
    </source>
</evidence>
<reference evidence="5" key="1">
    <citation type="submission" date="2021-11" db="EMBL/GenBank/DDBJ databases">
        <title>Cultivation dependent microbiological survey of springs from the worlds oldest radium mine currently devoted to the extraction of radon-saturated water.</title>
        <authorList>
            <person name="Kapinusova G."/>
            <person name="Smrhova T."/>
            <person name="Strejcek M."/>
            <person name="Suman J."/>
            <person name="Jani K."/>
            <person name="Pajer P."/>
            <person name="Uhlik O."/>
        </authorList>
    </citation>
    <scope>NUCLEOTIDE SEQUENCE [LARGE SCALE GENOMIC DNA]</scope>
    <source>
        <strain evidence="5">J379</strain>
    </source>
</reference>
<dbReference type="EMBL" id="CP088295">
    <property type="protein sequence ID" value="UUY02829.1"/>
    <property type="molecule type" value="Genomic_DNA"/>
</dbReference>
<evidence type="ECO:0000313" key="4">
    <source>
        <dbReference type="EMBL" id="UUY02829.1"/>
    </source>
</evidence>
<dbReference type="Proteomes" id="UP001058860">
    <property type="component" value="Chromosome"/>
</dbReference>
<feature type="region of interest" description="Disordered" evidence="2">
    <location>
        <begin position="436"/>
        <end position="462"/>
    </location>
</feature>
<dbReference type="InterPro" id="IPR006680">
    <property type="entry name" value="Amidohydro-rel"/>
</dbReference>
<organism evidence="4 5">
    <name type="scientific">Svornostia abyssi</name>
    <dbReference type="NCBI Taxonomy" id="2898438"/>
    <lineage>
        <taxon>Bacteria</taxon>
        <taxon>Bacillati</taxon>
        <taxon>Actinomycetota</taxon>
        <taxon>Thermoleophilia</taxon>
        <taxon>Solirubrobacterales</taxon>
        <taxon>Baekduiaceae</taxon>
        <taxon>Svornostia</taxon>
    </lineage>
</organism>
<accession>A0ABY5PDT3</accession>
<dbReference type="InterPro" id="IPR050378">
    <property type="entry name" value="Metallo-dep_Hydrolases_sf"/>
</dbReference>
<feature type="domain" description="Amidohydrolase-related" evidence="3">
    <location>
        <begin position="50"/>
        <end position="424"/>
    </location>
</feature>
<gene>
    <name evidence="4" type="ORF">LRS13_19395</name>
</gene>
<comment type="cofactor">
    <cofactor evidence="1">
        <name>Zn(2+)</name>
        <dbReference type="ChEBI" id="CHEBI:29105"/>
    </cofactor>
</comment>
<dbReference type="SUPFAM" id="SSF51556">
    <property type="entry name" value="Metallo-dependent hydrolases"/>
    <property type="match status" value="1"/>
</dbReference>
<evidence type="ECO:0000256" key="1">
    <source>
        <dbReference type="ARBA" id="ARBA00001947"/>
    </source>
</evidence>
<evidence type="ECO:0000313" key="5">
    <source>
        <dbReference type="Proteomes" id="UP001058860"/>
    </source>
</evidence>
<dbReference type="Pfam" id="PF01979">
    <property type="entry name" value="Amidohydro_1"/>
    <property type="match status" value="1"/>
</dbReference>
<sequence length="462" mass="48267">MFDFVVRGGTVVSGAGTRRADVAVEGGRIAAVGEDIGSARDEIAADGLLVLPGVVDEHVHPIYHDDPRQTSIVGAFGGVTTIMGFAYAHPGASLLGEVQALRDRHEAGSVLDYTIHAGMFDAAEQVAEMPAVAATGVRTFKVFLAYAAQGWMTDDASLVAVLRASRDVGGLVMVHCENGPVIDVLEADARAGRLGDDPVDALLASRPDVLEAEAVQRVAAVAEALDIPVFIVHVTSARALEAVRAARARGQWLIGETCPQYLALTGDAVREFGALAKIGPPLRTAADNAALWEGLADGSLQTVGSDHVPKKLAAERDTPLLDAGFGAPSIETMLPILLDGALAERITLPRLVEVLCENPARAFGLFGRKGVVAPGADADLVLVDPAATSTLGVAHEHTNSGYSLYEGREVRGALRLTMAGGRVVVREGVLEDDRPAGTFLPTGPFTDPLYEPAPQPVAVTPR</sequence>
<name>A0ABY5PDT3_9ACTN</name>
<protein>
    <submittedName>
        <fullName evidence="4">Amidohydrolase family protein</fullName>
    </submittedName>
</protein>
<keyword evidence="5" id="KW-1185">Reference proteome</keyword>
<evidence type="ECO:0000256" key="2">
    <source>
        <dbReference type="SAM" id="MobiDB-lite"/>
    </source>
</evidence>
<dbReference type="RefSeq" id="WP_353863352.1">
    <property type="nucleotide sequence ID" value="NZ_CP088295.1"/>
</dbReference>
<dbReference type="Gene3D" id="2.30.40.10">
    <property type="entry name" value="Urease, subunit C, domain 1"/>
    <property type="match status" value="1"/>
</dbReference>
<dbReference type="InterPro" id="IPR032466">
    <property type="entry name" value="Metal_Hydrolase"/>
</dbReference>
<dbReference type="PANTHER" id="PTHR11647:SF1">
    <property type="entry name" value="COLLAPSIN RESPONSE MEDIATOR PROTEIN"/>
    <property type="match status" value="1"/>
</dbReference>